<comment type="similarity">
    <text evidence="1">Belongs to the short-chain dehydrogenases/reductases (SDR) family.</text>
</comment>
<comment type="caution">
    <text evidence="3">The sequence shown here is derived from an EMBL/GenBank/DDBJ whole genome shotgun (WGS) entry which is preliminary data.</text>
</comment>
<evidence type="ECO:0000256" key="2">
    <source>
        <dbReference type="ARBA" id="ARBA00023002"/>
    </source>
</evidence>
<dbReference type="InterPro" id="IPR020904">
    <property type="entry name" value="Sc_DH/Rdtase_CS"/>
</dbReference>
<dbReference type="FunFam" id="3.40.50.720:FF:000084">
    <property type="entry name" value="Short-chain dehydrogenase reductase"/>
    <property type="match status" value="1"/>
</dbReference>
<dbReference type="SUPFAM" id="SSF51735">
    <property type="entry name" value="NAD(P)-binding Rossmann-fold domains"/>
    <property type="match status" value="1"/>
</dbReference>
<sequence length="250" mass="25829">MAHVIDLDGKIAVVTGASSGLGRQFALTLADAGATVVAAARRTELLAELAAGHERIVPHRCDVTDETDRAGLVARAEDLGGVDILVNNAGWADALPAFEQPVDSFSKTLDIDVTALFRLSVLAARSMAERDGGAIVNIASILGMVASAPVTQSAYGAAKGAVISLTRHLAAEWARHGVRVNAIAPGFFPSELTAEMLADESASRWIARNTPMGRPGRPGELDGALLLLAGPGGTYITGQTIAVDGGWTAR</sequence>
<dbReference type="EMBL" id="VJZD01000069">
    <property type="protein sequence ID" value="MPY33246.1"/>
    <property type="molecule type" value="Genomic_DNA"/>
</dbReference>
<evidence type="ECO:0000256" key="1">
    <source>
        <dbReference type="ARBA" id="ARBA00006484"/>
    </source>
</evidence>
<dbReference type="AlphaFoldDB" id="A0A5N8VEG7"/>
<evidence type="ECO:0000313" key="4">
    <source>
        <dbReference type="Proteomes" id="UP000325849"/>
    </source>
</evidence>
<dbReference type="PRINTS" id="PR00081">
    <property type="entry name" value="GDHRDH"/>
</dbReference>
<reference evidence="3 4" key="1">
    <citation type="submission" date="2019-07" db="EMBL/GenBank/DDBJ databases">
        <title>New species of Amycolatopsis and Streptomyces.</title>
        <authorList>
            <person name="Duangmal K."/>
            <person name="Teo W.F.A."/>
            <person name="Lipun K."/>
        </authorList>
    </citation>
    <scope>NUCLEOTIDE SEQUENCE [LARGE SCALE GENOMIC DNA]</scope>
    <source>
        <strain evidence="3 4">NBRC 109810</strain>
    </source>
</reference>
<proteinExistence type="inferred from homology"/>
<dbReference type="OrthoDB" id="517007at2"/>
<dbReference type="Gene3D" id="3.40.50.720">
    <property type="entry name" value="NAD(P)-binding Rossmann-like Domain"/>
    <property type="match status" value="1"/>
</dbReference>
<dbReference type="PROSITE" id="PS00061">
    <property type="entry name" value="ADH_SHORT"/>
    <property type="match status" value="1"/>
</dbReference>
<keyword evidence="2" id="KW-0560">Oxidoreductase</keyword>
<evidence type="ECO:0000313" key="3">
    <source>
        <dbReference type="EMBL" id="MPY33246.1"/>
    </source>
</evidence>
<accession>A0A5N8VEG7</accession>
<dbReference type="InterPro" id="IPR002347">
    <property type="entry name" value="SDR_fam"/>
</dbReference>
<gene>
    <name evidence="3" type="ORF">FNH09_18840</name>
</gene>
<dbReference type="RefSeq" id="WP_152889418.1">
    <property type="nucleotide sequence ID" value="NZ_VJZD01000069.1"/>
</dbReference>
<dbReference type="InterPro" id="IPR036291">
    <property type="entry name" value="NAD(P)-bd_dom_sf"/>
</dbReference>
<name>A0A5N8VEG7_9ACTN</name>
<dbReference type="GO" id="GO:0016616">
    <property type="term" value="F:oxidoreductase activity, acting on the CH-OH group of donors, NAD or NADP as acceptor"/>
    <property type="evidence" value="ECO:0007669"/>
    <property type="project" value="TreeGrafter"/>
</dbReference>
<dbReference type="PRINTS" id="PR00080">
    <property type="entry name" value="SDRFAMILY"/>
</dbReference>
<dbReference type="Pfam" id="PF13561">
    <property type="entry name" value="adh_short_C2"/>
    <property type="match status" value="1"/>
</dbReference>
<dbReference type="Proteomes" id="UP000325849">
    <property type="component" value="Unassembled WGS sequence"/>
</dbReference>
<organism evidence="3 4">
    <name type="scientific">Streptomyces adustus</name>
    <dbReference type="NCBI Taxonomy" id="1609272"/>
    <lineage>
        <taxon>Bacteria</taxon>
        <taxon>Bacillati</taxon>
        <taxon>Actinomycetota</taxon>
        <taxon>Actinomycetes</taxon>
        <taxon>Kitasatosporales</taxon>
        <taxon>Streptomycetaceae</taxon>
        <taxon>Streptomyces</taxon>
    </lineage>
</organism>
<dbReference type="PANTHER" id="PTHR42760">
    <property type="entry name" value="SHORT-CHAIN DEHYDROGENASES/REDUCTASES FAMILY MEMBER"/>
    <property type="match status" value="1"/>
</dbReference>
<keyword evidence="4" id="KW-1185">Reference proteome</keyword>
<protein>
    <submittedName>
        <fullName evidence="3">SDR family oxidoreductase</fullName>
    </submittedName>
</protein>